<evidence type="ECO:0000313" key="4">
    <source>
        <dbReference type="Proteomes" id="UP000466931"/>
    </source>
</evidence>
<evidence type="ECO:0000256" key="2">
    <source>
        <dbReference type="ARBA" id="ARBA00023002"/>
    </source>
</evidence>
<dbReference type="FunFam" id="3.40.50.720:FF:000084">
    <property type="entry name" value="Short-chain dehydrogenase reductase"/>
    <property type="match status" value="1"/>
</dbReference>
<keyword evidence="2" id="KW-0560">Oxidoreductase</keyword>
<protein>
    <submittedName>
        <fullName evidence="3">Dehydrogenase</fullName>
    </submittedName>
</protein>
<name>A0A7I7XQL8_9MYCO</name>
<dbReference type="InterPro" id="IPR036291">
    <property type="entry name" value="NAD(P)-bd_dom_sf"/>
</dbReference>
<proteinExistence type="inferred from homology"/>
<dbReference type="InterPro" id="IPR002347">
    <property type="entry name" value="SDR_fam"/>
</dbReference>
<dbReference type="OrthoDB" id="4374579at2"/>
<dbReference type="Proteomes" id="UP000466931">
    <property type="component" value="Chromosome"/>
</dbReference>
<dbReference type="EMBL" id="AP022612">
    <property type="protein sequence ID" value="BBZ31519.1"/>
    <property type="molecule type" value="Genomic_DNA"/>
</dbReference>
<accession>A0A7I7XQL8</accession>
<dbReference type="InterPro" id="IPR020904">
    <property type="entry name" value="Sc_DH/Rdtase_CS"/>
</dbReference>
<evidence type="ECO:0000256" key="1">
    <source>
        <dbReference type="ARBA" id="ARBA00006484"/>
    </source>
</evidence>
<evidence type="ECO:0000313" key="3">
    <source>
        <dbReference type="EMBL" id="BBZ31519.1"/>
    </source>
</evidence>
<dbReference type="PANTHER" id="PTHR24321:SF8">
    <property type="entry name" value="ESTRADIOL 17-BETA-DEHYDROGENASE 8-RELATED"/>
    <property type="match status" value="1"/>
</dbReference>
<dbReference type="NCBIfam" id="NF005559">
    <property type="entry name" value="PRK07231.1"/>
    <property type="match status" value="1"/>
</dbReference>
<keyword evidence="4" id="KW-1185">Reference proteome</keyword>
<reference evidence="3" key="2">
    <citation type="submission" date="2020-02" db="EMBL/GenBank/DDBJ databases">
        <authorList>
            <person name="Matsumoto Y."/>
            <person name="Motooka D."/>
            <person name="Nakamura S."/>
        </authorList>
    </citation>
    <scope>NUCLEOTIDE SEQUENCE</scope>
    <source>
        <strain evidence="3">JCM 13671</strain>
    </source>
</reference>
<dbReference type="PANTHER" id="PTHR24321">
    <property type="entry name" value="DEHYDROGENASES, SHORT CHAIN"/>
    <property type="match status" value="1"/>
</dbReference>
<dbReference type="GO" id="GO:0016491">
    <property type="term" value="F:oxidoreductase activity"/>
    <property type="evidence" value="ECO:0007669"/>
    <property type="project" value="UniProtKB-KW"/>
</dbReference>
<reference evidence="3" key="1">
    <citation type="journal article" date="2019" name="Emerg. Microbes Infect.">
        <title>Comprehensive subspecies identification of 175 nontuberculous mycobacteria species based on 7547 genomic profiles.</title>
        <authorList>
            <person name="Matsumoto Y."/>
            <person name="Kinjo T."/>
            <person name="Motooka D."/>
            <person name="Nabeya D."/>
            <person name="Jung N."/>
            <person name="Uechi K."/>
            <person name="Horii T."/>
            <person name="Iida T."/>
            <person name="Fujita J."/>
            <person name="Nakamura S."/>
        </authorList>
    </citation>
    <scope>NUCLEOTIDE SEQUENCE [LARGE SCALE GENOMIC DNA]</scope>
    <source>
        <strain evidence="3">JCM 13671</strain>
    </source>
</reference>
<dbReference type="SUPFAM" id="SSF51735">
    <property type="entry name" value="NAD(P)-binding Rossmann-fold domains"/>
    <property type="match status" value="1"/>
</dbReference>
<dbReference type="Pfam" id="PF13561">
    <property type="entry name" value="adh_short_C2"/>
    <property type="match status" value="1"/>
</dbReference>
<dbReference type="PRINTS" id="PR00081">
    <property type="entry name" value="GDHRDH"/>
</dbReference>
<dbReference type="Gene3D" id="3.40.50.720">
    <property type="entry name" value="NAD(P)-binding Rossmann-like Domain"/>
    <property type="match status" value="1"/>
</dbReference>
<dbReference type="AlphaFoldDB" id="A0A7I7XQL8"/>
<gene>
    <name evidence="3" type="ORF">MCNF_01240</name>
</gene>
<dbReference type="RefSeq" id="WP_085155866.1">
    <property type="nucleotide sequence ID" value="NZ_AP022612.1"/>
</dbReference>
<comment type="similarity">
    <text evidence="1">Belongs to the short-chain dehydrogenases/reductases (SDR) family.</text>
</comment>
<dbReference type="PRINTS" id="PR00080">
    <property type="entry name" value="SDRFAMILY"/>
</dbReference>
<dbReference type="PROSITE" id="PS00061">
    <property type="entry name" value="ADH_SHORT"/>
    <property type="match status" value="1"/>
</dbReference>
<organism evidence="3 4">
    <name type="scientific">Mycolicibacterium confluentis</name>
    <dbReference type="NCBI Taxonomy" id="28047"/>
    <lineage>
        <taxon>Bacteria</taxon>
        <taxon>Bacillati</taxon>
        <taxon>Actinomycetota</taxon>
        <taxon>Actinomycetes</taxon>
        <taxon>Mycobacteriales</taxon>
        <taxon>Mycobacteriaceae</taxon>
        <taxon>Mycolicibacterium</taxon>
    </lineage>
</organism>
<sequence length="256" mass="26909">MFEDLANKTALISGGARGQGASHARELAALGVNVVITDIRDELGAAVAEEIVSAGQKATYLHLDVRSSADWASAVEAAEKQYGSVDILVNNAGVVQCAPVDLLSDEDWDEVIGINLAGVFRGMRAVIPAMRRAGGGAIVNISSVFGVKGTWGYAGYVASKAGVAGITKSAALTYAADNIRVNAIAPSSVDTPMLDEEKVIMAENPYFDFDEWMASQPIPRIAQPQEVTDLLVYLVSDRSRYCTGGIYPIDGGILAG</sequence>